<dbReference type="OrthoDB" id="5442644at2"/>
<evidence type="ECO:0000259" key="4">
    <source>
        <dbReference type="Pfam" id="PF17482"/>
    </source>
</evidence>
<dbReference type="Pfam" id="PF17481">
    <property type="entry name" value="Phage_sheath_domII"/>
    <property type="match status" value="1"/>
</dbReference>
<dbReference type="Pfam" id="PF04984">
    <property type="entry name" value="Phage_sheath_1"/>
    <property type="match status" value="1"/>
</dbReference>
<dbReference type="PIRSF" id="PIRSF007349">
    <property type="entry name" value="Tsp_L"/>
    <property type="match status" value="1"/>
</dbReference>
<comment type="caution">
    <text evidence="5">The sequence shown here is derived from an EMBL/GenBank/DDBJ whole genome shotgun (WGS) entry which is preliminary data.</text>
</comment>
<proteinExistence type="inferred from homology"/>
<dbReference type="InterPro" id="IPR007067">
    <property type="entry name" value="Tail_sheath"/>
</dbReference>
<feature type="domain" description="Phage tail sheath protein-like beta-sandwich" evidence="3">
    <location>
        <begin position="99"/>
        <end position="196"/>
    </location>
</feature>
<feature type="domain" description="Tail sheath protein subtilisin-like" evidence="2">
    <location>
        <begin position="205"/>
        <end position="365"/>
    </location>
</feature>
<protein>
    <submittedName>
        <fullName evidence="5">Phage tail protein</fullName>
    </submittedName>
</protein>
<evidence type="ECO:0000313" key="6">
    <source>
        <dbReference type="Proteomes" id="UP000266693"/>
    </source>
</evidence>
<dbReference type="InterPro" id="IPR020287">
    <property type="entry name" value="Tail_sheath_C"/>
</dbReference>
<reference evidence="5 6" key="1">
    <citation type="submission" date="2018-08" db="EMBL/GenBank/DDBJ databases">
        <title>The multiple taxonomic identification of Sphingomonas gilva.</title>
        <authorList>
            <person name="Zhu D."/>
            <person name="Zheng S."/>
        </authorList>
    </citation>
    <scope>NUCLEOTIDE SEQUENCE [LARGE SCALE GENOMIC DNA]</scope>
    <source>
        <strain evidence="5 6">ZDH117</strain>
    </source>
</reference>
<dbReference type="InterPro" id="IPR035089">
    <property type="entry name" value="Phage_sheath_subtilisin"/>
</dbReference>
<accession>A0A396RSA9</accession>
<dbReference type="EMBL" id="QWLV01000005">
    <property type="protein sequence ID" value="RHW17203.1"/>
    <property type="molecule type" value="Genomic_DNA"/>
</dbReference>
<dbReference type="AlphaFoldDB" id="A0A396RSA9"/>
<dbReference type="Proteomes" id="UP000266693">
    <property type="component" value="Unassembled WGS sequence"/>
</dbReference>
<comment type="similarity">
    <text evidence="1">Belongs to the myoviridae tail sheath protein family.</text>
</comment>
<sequence length="488" mass="50797">MSVSFLSIPAQLRTPGSYIEFDSSRAVSGLPPAPNKYLLIGQRLAAGTVAALTPTRIVSADQAVQAFGRGSMLAAMARVLKLADPRTECWAVALDDDAGGTAATHTITVTGPATAAGSIALMVAGRQVKIGVLPGDAAATIATAIAAAINADPDMPATAAAAAAVVTLTARHKGTAGSDIDVRHSFYQGEALPAGVALAVAAGVAGAGNPALAGAIAAIGDEQYQTIVLGFADAATLTAIEAELLSRWGPLRQIEGLAFAGARGAHGALLDLGEARNSQLVSIIGAKASPTPPWEWAASYAGVVGFNGAIDPARPFQTLTLPGVIPPAQKDRFTRIERDLLLADGISTFTVDAGGAAMIERAITTYQVNAQGLEDIAFLDVTTPLTLAYIRLAVRSMIGLKYPRHKLADDDTNFRPGQAIVTPRILHAELIALMRQLEEAGLVENIEQFKADLIVERDKTDPGRINALLPPNIVNQFRVFAARIEFRL</sequence>
<gene>
    <name evidence="5" type="ORF">D1610_11680</name>
</gene>
<name>A0A396RSA9_9SPHN</name>
<evidence type="ECO:0000259" key="2">
    <source>
        <dbReference type="Pfam" id="PF04984"/>
    </source>
</evidence>
<dbReference type="Pfam" id="PF17482">
    <property type="entry name" value="Phage_sheath_1C"/>
    <property type="match status" value="1"/>
</dbReference>
<evidence type="ECO:0000256" key="1">
    <source>
        <dbReference type="ARBA" id="ARBA00008005"/>
    </source>
</evidence>
<keyword evidence="6" id="KW-1185">Reference proteome</keyword>
<organism evidence="5 6">
    <name type="scientific">Sphingomonas gilva</name>
    <dbReference type="NCBI Taxonomy" id="2305907"/>
    <lineage>
        <taxon>Bacteria</taxon>
        <taxon>Pseudomonadati</taxon>
        <taxon>Pseudomonadota</taxon>
        <taxon>Alphaproteobacteria</taxon>
        <taxon>Sphingomonadales</taxon>
        <taxon>Sphingomonadaceae</taxon>
        <taxon>Sphingomonas</taxon>
    </lineage>
</organism>
<evidence type="ECO:0000259" key="3">
    <source>
        <dbReference type="Pfam" id="PF17481"/>
    </source>
</evidence>
<evidence type="ECO:0000313" key="5">
    <source>
        <dbReference type="EMBL" id="RHW17203.1"/>
    </source>
</evidence>
<feature type="domain" description="Tail sheath protein C-terminal" evidence="4">
    <location>
        <begin position="377"/>
        <end position="487"/>
    </location>
</feature>
<dbReference type="RefSeq" id="WP_118864370.1">
    <property type="nucleotide sequence ID" value="NZ_QWLV01000005.1"/>
</dbReference>
<dbReference type="InterPro" id="IPR035326">
    <property type="entry name" value="Beta_sandwich_Seath"/>
</dbReference>